<dbReference type="AlphaFoldDB" id="A0A0C2YNX3"/>
<dbReference type="Pfam" id="PF07478">
    <property type="entry name" value="Dala_Dala_lig_C"/>
    <property type="match status" value="1"/>
</dbReference>
<evidence type="ECO:0000256" key="5">
    <source>
        <dbReference type="ARBA" id="ARBA00012216"/>
    </source>
</evidence>
<feature type="binding site" evidence="16">
    <location>
        <position position="250"/>
    </location>
    <ligand>
        <name>Mg(2+)</name>
        <dbReference type="ChEBI" id="CHEBI:18420"/>
        <label>1</label>
    </ligand>
</feature>
<dbReference type="SUPFAM" id="SSF52440">
    <property type="entry name" value="PreATP-grasp domain"/>
    <property type="match status" value="1"/>
</dbReference>
<dbReference type="STRING" id="272627.CCC_01669"/>
<dbReference type="InterPro" id="IPR013815">
    <property type="entry name" value="ATP_grasp_subdomain_1"/>
</dbReference>
<evidence type="ECO:0000256" key="7">
    <source>
        <dbReference type="ARBA" id="ARBA00022598"/>
    </source>
</evidence>
<evidence type="ECO:0000256" key="14">
    <source>
        <dbReference type="HAMAP-Rule" id="MF_00047"/>
    </source>
</evidence>
<dbReference type="GO" id="GO:0008360">
    <property type="term" value="P:regulation of cell shape"/>
    <property type="evidence" value="ECO:0007669"/>
    <property type="project" value="UniProtKB-KW"/>
</dbReference>
<keyword evidence="20" id="KW-1185">Reference proteome</keyword>
<evidence type="ECO:0000256" key="15">
    <source>
        <dbReference type="PIRSR" id="PIRSR039102-1"/>
    </source>
</evidence>
<evidence type="ECO:0000256" key="11">
    <source>
        <dbReference type="ARBA" id="ARBA00022984"/>
    </source>
</evidence>
<feature type="active site" evidence="15">
    <location>
        <position position="145"/>
    </location>
</feature>
<comment type="caution">
    <text evidence="19">The sequence shown here is derived from an EMBL/GenBank/DDBJ whole genome shotgun (WGS) entry which is preliminary data.</text>
</comment>
<dbReference type="GO" id="GO:0005737">
    <property type="term" value="C:cytoplasm"/>
    <property type="evidence" value="ECO:0007669"/>
    <property type="project" value="UniProtKB-SubCell"/>
</dbReference>
<dbReference type="PANTHER" id="PTHR23132:SF23">
    <property type="entry name" value="D-ALANINE--D-ALANINE LIGASE B"/>
    <property type="match status" value="1"/>
</dbReference>
<feature type="active site" evidence="15">
    <location>
        <position position="16"/>
    </location>
</feature>
<sequence length="306" mass="32521">MTIKRVTVLMGGASAERDVSLRSGAAAAKALEQAGFEVTLVDCNRNPAELVRAITETQPDVVFNALHGRFGEDGCVQGVLNLLGVPYTHSGLLASAAAMDKGFARALFQAAGIPVAEGRVVTRAESTGPDPLPRPFVVKPLNEGSSVGVFIVRENQPSPLADWPFDADEVLVESFVPGRELTVAVMGDKALGVLEITSEHGFYDYEAKYAPGGSRHIMPAPIASADYAEACRLAVAAHKALGCRGVSRADLRYDDTTPGRPPRLVMLEVNTQPGMTATSLVPEIAAHQGITFPALVRWMVEEARCD</sequence>
<organism evidence="19 20">
    <name type="scientific">Paramagnetospirillum magnetotacticum MS-1</name>
    <dbReference type="NCBI Taxonomy" id="272627"/>
    <lineage>
        <taxon>Bacteria</taxon>
        <taxon>Pseudomonadati</taxon>
        <taxon>Pseudomonadota</taxon>
        <taxon>Alphaproteobacteria</taxon>
        <taxon>Rhodospirillales</taxon>
        <taxon>Magnetospirillaceae</taxon>
        <taxon>Paramagnetospirillum</taxon>
    </lineage>
</organism>
<feature type="binding site" evidence="16">
    <location>
        <position position="268"/>
    </location>
    <ligand>
        <name>Mg(2+)</name>
        <dbReference type="ChEBI" id="CHEBI:18420"/>
        <label>1</label>
    </ligand>
</feature>
<feature type="active site" evidence="15">
    <location>
        <position position="279"/>
    </location>
</feature>
<evidence type="ECO:0000256" key="3">
    <source>
        <dbReference type="ARBA" id="ARBA00004496"/>
    </source>
</evidence>
<dbReference type="InterPro" id="IPR000291">
    <property type="entry name" value="D-Ala_lig_Van_CS"/>
</dbReference>
<dbReference type="InterPro" id="IPR011127">
    <property type="entry name" value="Dala_Dala_lig_N"/>
</dbReference>
<evidence type="ECO:0000256" key="1">
    <source>
        <dbReference type="ARBA" id="ARBA00001936"/>
    </source>
</evidence>
<reference evidence="19 20" key="1">
    <citation type="submission" date="2015-01" db="EMBL/GenBank/DDBJ databases">
        <title>Genome Sequence of Magnetospirillum magnetotacticum Strain MS-1.</title>
        <authorList>
            <person name="Marinov G.K."/>
            <person name="Smalley M.D."/>
            <person name="DeSalvo G."/>
        </authorList>
    </citation>
    <scope>NUCLEOTIDE SEQUENCE [LARGE SCALE GENOMIC DNA]</scope>
    <source>
        <strain evidence="19 20">MS-1</strain>
    </source>
</reference>
<comment type="cofactor">
    <cofactor evidence="1">
        <name>Mn(2+)</name>
        <dbReference type="ChEBI" id="CHEBI:29035"/>
    </cofactor>
</comment>
<dbReference type="NCBIfam" id="TIGR01205">
    <property type="entry name" value="D_ala_D_alaTIGR"/>
    <property type="match status" value="1"/>
</dbReference>
<evidence type="ECO:0000313" key="19">
    <source>
        <dbReference type="EMBL" id="KIL96803.1"/>
    </source>
</evidence>
<evidence type="ECO:0000256" key="6">
    <source>
        <dbReference type="ARBA" id="ARBA00022490"/>
    </source>
</evidence>
<dbReference type="GO" id="GO:0071555">
    <property type="term" value="P:cell wall organization"/>
    <property type="evidence" value="ECO:0007669"/>
    <property type="project" value="UniProtKB-KW"/>
</dbReference>
<dbReference type="InterPro" id="IPR005905">
    <property type="entry name" value="D_ala_D_ala"/>
</dbReference>
<evidence type="ECO:0000259" key="18">
    <source>
        <dbReference type="PROSITE" id="PS50975"/>
    </source>
</evidence>
<dbReference type="RefSeq" id="WP_009868914.1">
    <property type="nucleotide sequence ID" value="NZ_JXSL01000034.1"/>
</dbReference>
<dbReference type="InterPro" id="IPR011095">
    <property type="entry name" value="Dala_Dala_lig_C"/>
</dbReference>
<dbReference type="PROSITE" id="PS00843">
    <property type="entry name" value="DALA_DALA_LIGASE_1"/>
    <property type="match status" value="1"/>
</dbReference>
<evidence type="ECO:0000313" key="20">
    <source>
        <dbReference type="Proteomes" id="UP000031971"/>
    </source>
</evidence>
<dbReference type="GO" id="GO:0005524">
    <property type="term" value="F:ATP binding"/>
    <property type="evidence" value="ECO:0007669"/>
    <property type="project" value="UniProtKB-UniRule"/>
</dbReference>
<dbReference type="Gene3D" id="3.40.50.20">
    <property type="match status" value="1"/>
</dbReference>
<evidence type="ECO:0000256" key="12">
    <source>
        <dbReference type="ARBA" id="ARBA00023316"/>
    </source>
</evidence>
<dbReference type="GO" id="GO:0046872">
    <property type="term" value="F:metal ion binding"/>
    <property type="evidence" value="ECO:0007669"/>
    <property type="project" value="UniProtKB-KW"/>
</dbReference>
<name>A0A0C2YNX3_PARME</name>
<dbReference type="InterPro" id="IPR016185">
    <property type="entry name" value="PreATP-grasp_dom_sf"/>
</dbReference>
<proteinExistence type="inferred from homology"/>
<dbReference type="Pfam" id="PF01820">
    <property type="entry name" value="Dala_Dala_lig_N"/>
    <property type="match status" value="1"/>
</dbReference>
<evidence type="ECO:0000256" key="9">
    <source>
        <dbReference type="ARBA" id="ARBA00022840"/>
    </source>
</evidence>
<dbReference type="NCBIfam" id="NF002378">
    <property type="entry name" value="PRK01372.1"/>
    <property type="match status" value="1"/>
</dbReference>
<keyword evidence="16" id="KW-0460">Magnesium</keyword>
<dbReference type="GO" id="GO:0009252">
    <property type="term" value="P:peptidoglycan biosynthetic process"/>
    <property type="evidence" value="ECO:0007669"/>
    <property type="project" value="UniProtKB-UniRule"/>
</dbReference>
<feature type="domain" description="ATP-grasp" evidence="18">
    <location>
        <begin position="105"/>
        <end position="301"/>
    </location>
</feature>
<evidence type="ECO:0000256" key="10">
    <source>
        <dbReference type="ARBA" id="ARBA00022960"/>
    </source>
</evidence>
<dbReference type="PIRSF" id="PIRSF039102">
    <property type="entry name" value="Ddl/VanB"/>
    <property type="match status" value="1"/>
</dbReference>
<dbReference type="Gene3D" id="3.30.470.20">
    <property type="entry name" value="ATP-grasp fold, B domain"/>
    <property type="match status" value="1"/>
</dbReference>
<evidence type="ECO:0000256" key="8">
    <source>
        <dbReference type="ARBA" id="ARBA00022741"/>
    </source>
</evidence>
<evidence type="ECO:0000256" key="4">
    <source>
        <dbReference type="ARBA" id="ARBA00010871"/>
    </source>
</evidence>
<dbReference type="UniPathway" id="UPA00219"/>
<dbReference type="EC" id="6.3.2.4" evidence="5 14"/>
<feature type="binding site" evidence="16">
    <location>
        <position position="270"/>
    </location>
    <ligand>
        <name>Mg(2+)</name>
        <dbReference type="ChEBI" id="CHEBI:18420"/>
        <label>2</label>
    </ligand>
</feature>
<feature type="binding site" evidence="16">
    <location>
        <position position="268"/>
    </location>
    <ligand>
        <name>Mg(2+)</name>
        <dbReference type="ChEBI" id="CHEBI:18420"/>
        <label>2</label>
    </ligand>
</feature>
<dbReference type="PROSITE" id="PS50975">
    <property type="entry name" value="ATP_GRASP"/>
    <property type="match status" value="1"/>
</dbReference>
<dbReference type="OrthoDB" id="9813261at2"/>
<dbReference type="GO" id="GO:0008716">
    <property type="term" value="F:D-alanine-D-alanine ligase activity"/>
    <property type="evidence" value="ECO:0007669"/>
    <property type="project" value="UniProtKB-UniRule"/>
</dbReference>
<keyword evidence="10 14" id="KW-0133">Cell shape</keyword>
<comment type="subcellular location">
    <subcellularLocation>
        <location evidence="3 14">Cytoplasm</location>
    </subcellularLocation>
</comment>
<comment type="similarity">
    <text evidence="4 14">Belongs to the D-alanine--D-alanine ligase family.</text>
</comment>
<gene>
    <name evidence="14" type="primary">ddl</name>
    <name evidence="19" type="ORF">CCC_01669</name>
</gene>
<comment type="pathway">
    <text evidence="14">Cell wall biogenesis; peptidoglycan biosynthesis.</text>
</comment>
<evidence type="ECO:0000256" key="2">
    <source>
        <dbReference type="ARBA" id="ARBA00003921"/>
    </source>
</evidence>
<dbReference type="InterPro" id="IPR011761">
    <property type="entry name" value="ATP-grasp"/>
</dbReference>
<dbReference type="HAMAP" id="MF_00047">
    <property type="entry name" value="Dala_Dala_lig"/>
    <property type="match status" value="1"/>
</dbReference>
<keyword evidence="8 17" id="KW-0547">Nucleotide-binding</keyword>
<evidence type="ECO:0000256" key="17">
    <source>
        <dbReference type="PROSITE-ProRule" id="PRU00409"/>
    </source>
</evidence>
<keyword evidence="16" id="KW-0479">Metal-binding</keyword>
<comment type="function">
    <text evidence="2 14">Cell wall formation.</text>
</comment>
<dbReference type="EMBL" id="JXSL01000034">
    <property type="protein sequence ID" value="KIL96803.1"/>
    <property type="molecule type" value="Genomic_DNA"/>
</dbReference>
<comment type="cofactor">
    <cofactor evidence="16">
        <name>Mg(2+)</name>
        <dbReference type="ChEBI" id="CHEBI:18420"/>
    </cofactor>
    <cofactor evidence="16">
        <name>Mn(2+)</name>
        <dbReference type="ChEBI" id="CHEBI:29035"/>
    </cofactor>
    <text evidence="16">Binds 2 magnesium or manganese ions per subunit.</text>
</comment>
<dbReference type="Proteomes" id="UP000031971">
    <property type="component" value="Unassembled WGS sequence"/>
</dbReference>
<dbReference type="PANTHER" id="PTHR23132">
    <property type="entry name" value="D-ALANINE--D-ALANINE LIGASE"/>
    <property type="match status" value="1"/>
</dbReference>
<keyword evidence="6 14" id="KW-0963">Cytoplasm</keyword>
<keyword evidence="9 17" id="KW-0067">ATP-binding</keyword>
<accession>A0A0C2YNX3</accession>
<dbReference type="SUPFAM" id="SSF56059">
    <property type="entry name" value="Glutathione synthetase ATP-binding domain-like"/>
    <property type="match status" value="1"/>
</dbReference>
<evidence type="ECO:0000256" key="16">
    <source>
        <dbReference type="PIRSR" id="PIRSR039102-3"/>
    </source>
</evidence>
<keyword evidence="7 14" id="KW-0436">Ligase</keyword>
<keyword evidence="12 14" id="KW-0961">Cell wall biogenesis/degradation</keyword>
<dbReference type="Gene3D" id="3.30.1490.20">
    <property type="entry name" value="ATP-grasp fold, A domain"/>
    <property type="match status" value="1"/>
</dbReference>
<keyword evidence="16" id="KW-0464">Manganese</keyword>
<evidence type="ECO:0000256" key="13">
    <source>
        <dbReference type="ARBA" id="ARBA00047614"/>
    </source>
</evidence>
<keyword evidence="11 14" id="KW-0573">Peptidoglycan synthesis</keyword>
<protein>
    <recommendedName>
        <fullName evidence="5 14">D-alanine--D-alanine ligase</fullName>
        <ecNumber evidence="5 14">6.3.2.4</ecNumber>
    </recommendedName>
    <alternativeName>
        <fullName evidence="14">D-Ala-D-Ala ligase</fullName>
    </alternativeName>
    <alternativeName>
        <fullName evidence="14">D-alanylalanine synthetase</fullName>
    </alternativeName>
</protein>
<comment type="catalytic activity">
    <reaction evidence="13 14">
        <text>2 D-alanine + ATP = D-alanyl-D-alanine + ADP + phosphate + H(+)</text>
        <dbReference type="Rhea" id="RHEA:11224"/>
        <dbReference type="ChEBI" id="CHEBI:15378"/>
        <dbReference type="ChEBI" id="CHEBI:30616"/>
        <dbReference type="ChEBI" id="CHEBI:43474"/>
        <dbReference type="ChEBI" id="CHEBI:57416"/>
        <dbReference type="ChEBI" id="CHEBI:57822"/>
        <dbReference type="ChEBI" id="CHEBI:456216"/>
        <dbReference type="EC" id="6.3.2.4"/>
    </reaction>
</comment>